<gene>
    <name evidence="3" type="ORF">NCTC11401_01419</name>
    <name evidence="4" type="ORF">NCTC11401_01593</name>
    <name evidence="5" type="ORF">NCTC11401_02967</name>
    <name evidence="6" type="ORF">NCTC11401_02991</name>
</gene>
<name>A0A377GJ37_9GAMM</name>
<evidence type="ECO:0000313" key="3">
    <source>
        <dbReference type="EMBL" id="STO24604.1"/>
    </source>
</evidence>
<dbReference type="EMBL" id="UGGV01000001">
    <property type="protein sequence ID" value="STO24775.1"/>
    <property type="molecule type" value="Genomic_DNA"/>
</dbReference>
<dbReference type="EMBL" id="UGGV01000001">
    <property type="protein sequence ID" value="STO26139.1"/>
    <property type="molecule type" value="Genomic_DNA"/>
</dbReference>
<feature type="domain" description="DUF6444" evidence="2">
    <location>
        <begin position="13"/>
        <end position="78"/>
    </location>
</feature>
<dbReference type="Pfam" id="PF20042">
    <property type="entry name" value="DUF6444"/>
    <property type="match status" value="1"/>
</dbReference>
<dbReference type="InterPro" id="IPR045618">
    <property type="entry name" value="DUF6444"/>
</dbReference>
<evidence type="ECO:0000313" key="4">
    <source>
        <dbReference type="EMBL" id="STO24775.1"/>
    </source>
</evidence>
<dbReference type="AlphaFoldDB" id="A0A377GJ37"/>
<evidence type="ECO:0000313" key="7">
    <source>
        <dbReference type="Proteomes" id="UP000254374"/>
    </source>
</evidence>
<evidence type="ECO:0000256" key="1">
    <source>
        <dbReference type="SAM" id="MobiDB-lite"/>
    </source>
</evidence>
<feature type="region of interest" description="Disordered" evidence="1">
    <location>
        <begin position="33"/>
        <end position="97"/>
    </location>
</feature>
<dbReference type="Proteomes" id="UP000254374">
    <property type="component" value="Unassembled WGS sequence"/>
</dbReference>
<protein>
    <recommendedName>
        <fullName evidence="2">DUF6444 domain-containing protein</fullName>
    </recommendedName>
</protein>
<evidence type="ECO:0000313" key="5">
    <source>
        <dbReference type="EMBL" id="STO26115.1"/>
    </source>
</evidence>
<evidence type="ECO:0000259" key="2">
    <source>
        <dbReference type="Pfam" id="PF20042"/>
    </source>
</evidence>
<sequence length="97" mass="10673">MKYYEQIISTLLARIAELEKRVTQQAARIAELEKRLNKNSSNSSKPPSSDGLRKPPRTTSLRENGKHKSGGHKGHKGMDCVLSKPALDTRGSDSADV</sequence>
<feature type="compositionally biased region" description="Basic residues" evidence="1">
    <location>
        <begin position="65"/>
        <end position="75"/>
    </location>
</feature>
<feature type="compositionally biased region" description="Low complexity" evidence="1">
    <location>
        <begin position="38"/>
        <end position="49"/>
    </location>
</feature>
<evidence type="ECO:0000313" key="6">
    <source>
        <dbReference type="EMBL" id="STO26139.1"/>
    </source>
</evidence>
<proteinExistence type="predicted"/>
<accession>A0A377GJ37</accession>
<organism evidence="3 7">
    <name type="scientific">Fluoribacter gormanii</name>
    <dbReference type="NCBI Taxonomy" id="464"/>
    <lineage>
        <taxon>Bacteria</taxon>
        <taxon>Pseudomonadati</taxon>
        <taxon>Pseudomonadota</taxon>
        <taxon>Gammaproteobacteria</taxon>
        <taxon>Legionellales</taxon>
        <taxon>Legionellaceae</taxon>
        <taxon>Fluoribacter</taxon>
    </lineage>
</organism>
<dbReference type="EMBL" id="UGGV01000001">
    <property type="protein sequence ID" value="STO26115.1"/>
    <property type="molecule type" value="Genomic_DNA"/>
</dbReference>
<reference evidence="3 7" key="1">
    <citation type="submission" date="2018-06" db="EMBL/GenBank/DDBJ databases">
        <authorList>
            <consortium name="Pathogen Informatics"/>
            <person name="Doyle S."/>
        </authorList>
    </citation>
    <scope>NUCLEOTIDE SEQUENCE [LARGE SCALE GENOMIC DNA]</scope>
    <source>
        <strain evidence="3 7">NCTC11401</strain>
    </source>
</reference>
<dbReference type="EMBL" id="UGGV01000001">
    <property type="protein sequence ID" value="STO24604.1"/>
    <property type="molecule type" value="Genomic_DNA"/>
</dbReference>